<evidence type="ECO:0000313" key="2">
    <source>
        <dbReference type="EMBL" id="MDT9599245.1"/>
    </source>
</evidence>
<protein>
    <submittedName>
        <fullName evidence="2">Uncharacterized protein</fullName>
    </submittedName>
</protein>
<accession>A0ABU3Q8I4</accession>
<gene>
    <name evidence="2" type="ORF">RQX22_09810</name>
</gene>
<dbReference type="Proteomes" id="UP001259572">
    <property type="component" value="Unassembled WGS sequence"/>
</dbReference>
<dbReference type="EMBL" id="JAVUPU010000004">
    <property type="protein sequence ID" value="MDT9599245.1"/>
    <property type="molecule type" value="Genomic_DNA"/>
</dbReference>
<sequence>MPFIQILLTAVSLSAVAGGTWAVDRVMDRYGRIPVAEAPAAMPAPEEEDEASGDARILY</sequence>
<keyword evidence="3" id="KW-1185">Reference proteome</keyword>
<feature type="region of interest" description="Disordered" evidence="1">
    <location>
        <begin position="38"/>
        <end position="59"/>
    </location>
</feature>
<evidence type="ECO:0000256" key="1">
    <source>
        <dbReference type="SAM" id="MobiDB-lite"/>
    </source>
</evidence>
<proteinExistence type="predicted"/>
<organism evidence="2 3">
    <name type="scientific">Sphingosinicella rhizophila</name>
    <dbReference type="NCBI Taxonomy" id="3050082"/>
    <lineage>
        <taxon>Bacteria</taxon>
        <taxon>Pseudomonadati</taxon>
        <taxon>Pseudomonadota</taxon>
        <taxon>Alphaproteobacteria</taxon>
        <taxon>Sphingomonadales</taxon>
        <taxon>Sphingosinicellaceae</taxon>
        <taxon>Sphingosinicella</taxon>
    </lineage>
</organism>
<name>A0ABU3Q8I4_9SPHN</name>
<evidence type="ECO:0000313" key="3">
    <source>
        <dbReference type="Proteomes" id="UP001259572"/>
    </source>
</evidence>
<dbReference type="RefSeq" id="WP_315725986.1">
    <property type="nucleotide sequence ID" value="NZ_JAVUPU010000004.1"/>
</dbReference>
<reference evidence="2 3" key="1">
    <citation type="submission" date="2023-05" db="EMBL/GenBank/DDBJ databases">
        <authorList>
            <person name="Guo Y."/>
        </authorList>
    </citation>
    <scope>NUCLEOTIDE SEQUENCE [LARGE SCALE GENOMIC DNA]</scope>
    <source>
        <strain evidence="2 3">GR2756</strain>
    </source>
</reference>
<comment type="caution">
    <text evidence="2">The sequence shown here is derived from an EMBL/GenBank/DDBJ whole genome shotgun (WGS) entry which is preliminary data.</text>
</comment>